<name>M7NVV2_9BACT</name>
<evidence type="ECO:0000313" key="1">
    <source>
        <dbReference type="EMBL" id="EMR02604.1"/>
    </source>
</evidence>
<organism evidence="1 2">
    <name type="scientific">Cesiribacter andamanensis AMV16</name>
    <dbReference type="NCBI Taxonomy" id="1279009"/>
    <lineage>
        <taxon>Bacteria</taxon>
        <taxon>Pseudomonadati</taxon>
        <taxon>Bacteroidota</taxon>
        <taxon>Cytophagia</taxon>
        <taxon>Cytophagales</taxon>
        <taxon>Cesiribacteraceae</taxon>
        <taxon>Cesiribacter</taxon>
    </lineage>
</organism>
<evidence type="ECO:0008006" key="3">
    <source>
        <dbReference type="Google" id="ProtNLM"/>
    </source>
</evidence>
<reference evidence="1 2" key="1">
    <citation type="journal article" date="2013" name="Genome Announc.">
        <title>Draft Genome Sequence of Cesiribacter andamanensis Strain AMV16T, Isolated from a Soil Sample from a Mud Volcano in the Andaman Islands, India.</title>
        <authorList>
            <person name="Shivaji S."/>
            <person name="Ara S."/>
            <person name="Begum Z."/>
            <person name="Srinivas T.N."/>
            <person name="Singh A."/>
            <person name="Kumar Pinnaka A."/>
        </authorList>
    </citation>
    <scope>NUCLEOTIDE SEQUENCE [LARGE SCALE GENOMIC DNA]</scope>
    <source>
        <strain evidence="1 2">AMV16</strain>
    </source>
</reference>
<proteinExistence type="predicted"/>
<comment type="caution">
    <text evidence="1">The sequence shown here is derived from an EMBL/GenBank/DDBJ whole genome shotgun (WGS) entry which is preliminary data.</text>
</comment>
<evidence type="ECO:0000313" key="2">
    <source>
        <dbReference type="Proteomes" id="UP000011910"/>
    </source>
</evidence>
<dbReference type="AlphaFoldDB" id="M7NVV2"/>
<dbReference type="Proteomes" id="UP000011910">
    <property type="component" value="Unassembled WGS sequence"/>
</dbReference>
<accession>M7NVV2</accession>
<protein>
    <recommendedName>
        <fullName evidence="3">Tellurite resistance protein TerB</fullName>
    </recommendedName>
</protein>
<dbReference type="OrthoDB" id="955005at2"/>
<sequence length="119" mass="13832">MSSEEKKIFLLLQSIIFQYHGLDDAEQQLLQQSAQELQGLAELGWAQEFIGEDYLTAFDRARVFLQSIDLPADTKLEYLYRVWQSNNAKGYITEMEATAMLRLARDWKLEGELVKRVRG</sequence>
<keyword evidence="2" id="KW-1185">Reference proteome</keyword>
<dbReference type="EMBL" id="AODQ01000052">
    <property type="protein sequence ID" value="EMR02604.1"/>
    <property type="molecule type" value="Genomic_DNA"/>
</dbReference>
<gene>
    <name evidence="1" type="ORF">ADICEAN_02260</name>
</gene>
<dbReference type="eggNOG" id="ENOG5032TG2">
    <property type="taxonomic scope" value="Bacteria"/>
</dbReference>